<evidence type="ECO:0000313" key="5">
    <source>
        <dbReference type="Proteomes" id="UP000254496"/>
    </source>
</evidence>
<evidence type="ECO:0000313" key="2">
    <source>
        <dbReference type="EMBL" id="STO60179.1"/>
    </source>
</evidence>
<reference evidence="4 5" key="1">
    <citation type="submission" date="2018-06" db="EMBL/GenBank/DDBJ databases">
        <authorList>
            <consortium name="Pathogen Informatics"/>
            <person name="Doyle S."/>
        </authorList>
    </citation>
    <scope>NUCLEOTIDE SEQUENCE [LARGE SCALE GENOMIC DNA]</scope>
    <source>
        <strain evidence="2 4">NCTC1659</strain>
        <strain evidence="3 5">NCTC8540</strain>
    </source>
</reference>
<keyword evidence="1" id="KW-0175">Coiled coil</keyword>
<evidence type="ECO:0000256" key="1">
    <source>
        <dbReference type="SAM" id="Coils"/>
    </source>
</evidence>
<protein>
    <submittedName>
        <fullName evidence="2">Phage head completion</fullName>
    </submittedName>
</protein>
<dbReference type="Proteomes" id="UP000254496">
    <property type="component" value="Unassembled WGS sequence"/>
</dbReference>
<organism evidence="2 4">
    <name type="scientific">Canicola haemoglobinophilus</name>
    <dbReference type="NCBI Taxonomy" id="733"/>
    <lineage>
        <taxon>Bacteria</taxon>
        <taxon>Pseudomonadati</taxon>
        <taxon>Pseudomonadota</taxon>
        <taxon>Gammaproteobacteria</taxon>
        <taxon>Pasteurellales</taxon>
        <taxon>Pasteurellaceae</taxon>
        <taxon>Canicola</taxon>
    </lineage>
</organism>
<evidence type="ECO:0000313" key="3">
    <source>
        <dbReference type="EMBL" id="STO68886.1"/>
    </source>
</evidence>
<evidence type="ECO:0000313" key="4">
    <source>
        <dbReference type="Proteomes" id="UP000254329"/>
    </source>
</evidence>
<feature type="coiled-coil region" evidence="1">
    <location>
        <begin position="118"/>
        <end position="158"/>
    </location>
</feature>
<dbReference type="EMBL" id="UGHF01000001">
    <property type="protein sequence ID" value="STO60179.1"/>
    <property type="molecule type" value="Genomic_DNA"/>
</dbReference>
<dbReference type="Pfam" id="PF05926">
    <property type="entry name" value="Phage_GPL"/>
    <property type="match status" value="1"/>
</dbReference>
<sequence>MSNTIAINKVKNYAMDDLKRHADKQAIDNEFIQNNGFFPDISVLDVRNTMRLDGTVTNERLKMELIEAMATVNHALKNYQKRIKEKGIDSLDDIDEEQINGESIVINRYKRAVYCLTIANLNERYRSYDTTKQGAEKAQEFEESVDDLRRDARFAIRDILGQHRMTVELI</sequence>
<proteinExistence type="predicted"/>
<dbReference type="InterPro" id="IPR009225">
    <property type="entry name" value="Phage_head_completion_GpL"/>
</dbReference>
<dbReference type="AlphaFoldDB" id="A0A377HW80"/>
<dbReference type="STRING" id="733.B0186_05595"/>
<dbReference type="OrthoDB" id="6312934at2"/>
<dbReference type="RefSeq" id="WP_078218389.1">
    <property type="nucleotide sequence ID" value="NZ_MUXZ01000016.1"/>
</dbReference>
<keyword evidence="4" id="KW-1185">Reference proteome</keyword>
<name>A0A377HW80_9PAST</name>
<dbReference type="EMBL" id="UGHJ01000001">
    <property type="protein sequence ID" value="STO68886.1"/>
    <property type="molecule type" value="Genomic_DNA"/>
</dbReference>
<gene>
    <name evidence="2" type="ORF">NCTC1659_01451</name>
    <name evidence="3" type="ORF">NCTC8540_01404</name>
</gene>
<dbReference type="Proteomes" id="UP000254329">
    <property type="component" value="Unassembled WGS sequence"/>
</dbReference>
<accession>A0A377HW80</accession>